<proteinExistence type="predicted"/>
<evidence type="ECO:0000313" key="2">
    <source>
        <dbReference type="EMBL" id="CAF5008266.1"/>
    </source>
</evidence>
<protein>
    <submittedName>
        <fullName evidence="2">Uncharacterized protein</fullName>
    </submittedName>
</protein>
<comment type="caution">
    <text evidence="2">The sequence shown here is derived from an EMBL/GenBank/DDBJ whole genome shotgun (WGS) entry which is preliminary data.</text>
</comment>
<evidence type="ECO:0000313" key="3">
    <source>
        <dbReference type="Proteomes" id="UP000676336"/>
    </source>
</evidence>
<accession>A0A8S3DKY0</accession>
<gene>
    <name evidence="2" type="ORF">SMN809_LOCUS57083</name>
</gene>
<dbReference type="Proteomes" id="UP000676336">
    <property type="component" value="Unassembled WGS sequence"/>
</dbReference>
<evidence type="ECO:0000256" key="1">
    <source>
        <dbReference type="SAM" id="MobiDB-lite"/>
    </source>
</evidence>
<organism evidence="2 3">
    <name type="scientific">Rotaria magnacalcarata</name>
    <dbReference type="NCBI Taxonomy" id="392030"/>
    <lineage>
        <taxon>Eukaryota</taxon>
        <taxon>Metazoa</taxon>
        <taxon>Spiralia</taxon>
        <taxon>Gnathifera</taxon>
        <taxon>Rotifera</taxon>
        <taxon>Eurotatoria</taxon>
        <taxon>Bdelloidea</taxon>
        <taxon>Philodinida</taxon>
        <taxon>Philodinidae</taxon>
        <taxon>Rotaria</taxon>
    </lineage>
</organism>
<feature type="non-terminal residue" evidence="2">
    <location>
        <position position="24"/>
    </location>
</feature>
<name>A0A8S3DKY0_9BILA</name>
<dbReference type="EMBL" id="CAJOBI010207144">
    <property type="protein sequence ID" value="CAF5008266.1"/>
    <property type="molecule type" value="Genomic_DNA"/>
</dbReference>
<reference evidence="2" key="1">
    <citation type="submission" date="2021-02" db="EMBL/GenBank/DDBJ databases">
        <authorList>
            <person name="Nowell W R."/>
        </authorList>
    </citation>
    <scope>NUCLEOTIDE SEQUENCE</scope>
</reference>
<sequence>MDTKNSLDGVQFKNEAVSPRINHQ</sequence>
<dbReference type="AlphaFoldDB" id="A0A8S3DKY0"/>
<feature type="region of interest" description="Disordered" evidence="1">
    <location>
        <begin position="1"/>
        <end position="24"/>
    </location>
</feature>